<dbReference type="SUPFAM" id="SSF144083">
    <property type="entry name" value="Magnesium transport protein CorA, transmembrane region"/>
    <property type="match status" value="1"/>
</dbReference>
<reference evidence="13 14" key="1">
    <citation type="submission" date="2016-10" db="EMBL/GenBank/DDBJ databases">
        <authorList>
            <person name="de Groot N.N."/>
        </authorList>
    </citation>
    <scope>NUCLEOTIDE SEQUENCE [LARGE SCALE GENOMIC DNA]</scope>
    <source>
        <strain evidence="13 14">DSM 9179</strain>
    </source>
</reference>
<evidence type="ECO:0000256" key="10">
    <source>
        <dbReference type="ARBA" id="ARBA00034269"/>
    </source>
</evidence>
<keyword evidence="5 12" id="KW-0812">Transmembrane</keyword>
<gene>
    <name evidence="13" type="ORF">SAMN05421659_11810</name>
</gene>
<evidence type="ECO:0000256" key="12">
    <source>
        <dbReference type="SAM" id="Phobius"/>
    </source>
</evidence>
<accession>A0A1I0RMN3</accession>
<dbReference type="AlphaFoldDB" id="A0A1I0RMN3"/>
<evidence type="ECO:0000256" key="5">
    <source>
        <dbReference type="ARBA" id="ARBA00022692"/>
    </source>
</evidence>
<evidence type="ECO:0000256" key="6">
    <source>
        <dbReference type="ARBA" id="ARBA00022842"/>
    </source>
</evidence>
<keyword evidence="7 12" id="KW-1133">Transmembrane helix</keyword>
<comment type="catalytic activity">
    <reaction evidence="10">
        <text>Mg(2+)(in) = Mg(2+)(out)</text>
        <dbReference type="Rhea" id="RHEA:29827"/>
        <dbReference type="ChEBI" id="CHEBI:18420"/>
    </reaction>
</comment>
<keyword evidence="9 12" id="KW-0472">Membrane</keyword>
<keyword evidence="8" id="KW-0406">Ion transport</keyword>
<comment type="similarity">
    <text evidence="2">Belongs to the CorA metal ion transporter (MIT) (TC 1.A.35) family.</text>
</comment>
<comment type="subcellular location">
    <subcellularLocation>
        <location evidence="1">Cell membrane</location>
        <topology evidence="1">Multi-pass membrane protein</topology>
    </subcellularLocation>
</comment>
<dbReference type="InterPro" id="IPR045861">
    <property type="entry name" value="CorA_cytoplasmic_dom"/>
</dbReference>
<evidence type="ECO:0000256" key="1">
    <source>
        <dbReference type="ARBA" id="ARBA00004651"/>
    </source>
</evidence>
<dbReference type="GO" id="GO:0015087">
    <property type="term" value="F:cobalt ion transmembrane transporter activity"/>
    <property type="evidence" value="ECO:0007669"/>
    <property type="project" value="TreeGrafter"/>
</dbReference>
<protein>
    <submittedName>
        <fullName evidence="13">Magnesium transporter</fullName>
    </submittedName>
</protein>
<dbReference type="InterPro" id="IPR002523">
    <property type="entry name" value="MgTranspt_CorA/ZnTranspt_ZntB"/>
</dbReference>
<evidence type="ECO:0000313" key="13">
    <source>
        <dbReference type="EMBL" id="SEW41731.1"/>
    </source>
</evidence>
<dbReference type="InterPro" id="IPR045863">
    <property type="entry name" value="CorA_TM1_TM2"/>
</dbReference>
<keyword evidence="14" id="KW-1185">Reference proteome</keyword>
<dbReference type="GO" id="GO:0005886">
    <property type="term" value="C:plasma membrane"/>
    <property type="evidence" value="ECO:0007669"/>
    <property type="project" value="UniProtKB-SubCell"/>
</dbReference>
<dbReference type="STRING" id="99656.SAMN05421659_11810"/>
<keyword evidence="4" id="KW-1003">Cell membrane</keyword>
<keyword evidence="6" id="KW-0460">Magnesium</keyword>
<dbReference type="GO" id="GO:0050897">
    <property type="term" value="F:cobalt ion binding"/>
    <property type="evidence" value="ECO:0007669"/>
    <property type="project" value="TreeGrafter"/>
</dbReference>
<evidence type="ECO:0000256" key="2">
    <source>
        <dbReference type="ARBA" id="ARBA00009765"/>
    </source>
</evidence>
<evidence type="ECO:0000256" key="9">
    <source>
        <dbReference type="ARBA" id="ARBA00023136"/>
    </source>
</evidence>
<dbReference type="GO" id="GO:0015095">
    <property type="term" value="F:magnesium ion transmembrane transporter activity"/>
    <property type="evidence" value="ECO:0007669"/>
    <property type="project" value="TreeGrafter"/>
</dbReference>
<dbReference type="SUPFAM" id="SSF143865">
    <property type="entry name" value="CorA soluble domain-like"/>
    <property type="match status" value="1"/>
</dbReference>
<sequence length="303" mass="36469">MYFVIQNGTIEATDNENWQESQDAISVFTSIEWQEQVEFRNEHNLNQVQGKIHFCKLESFAEYLFGAMSIPVKKNYTKHIGFEFYILEGRIIFIDDTNTVKDVINKIAEYKRKKEYSMERFLFDFLVSFIEDDLHYLELFEREISKAEEDILKARYDNFNYKMLNIKKEISRLYRYYSQITAMGESLSENEMDFFGKDDIATFRVFTERSSRLQFEAQLLREYAMQVQEVYQSEISIRQNDVMKVLTIVTMIFLPLTLIVGWFGMNFEYMPELSWKYGYPTVMIICIFVIILCLWIFKKKKFW</sequence>
<evidence type="ECO:0000256" key="11">
    <source>
        <dbReference type="ARBA" id="ARBA00045497"/>
    </source>
</evidence>
<proteinExistence type="inferred from homology"/>
<feature type="transmembrane region" description="Helical" evidence="12">
    <location>
        <begin position="245"/>
        <end position="265"/>
    </location>
</feature>
<keyword evidence="3" id="KW-0813">Transport</keyword>
<dbReference type="FunFam" id="1.20.58.340:FF:000004">
    <property type="entry name" value="Magnesium transport protein CorA"/>
    <property type="match status" value="1"/>
</dbReference>
<evidence type="ECO:0000256" key="3">
    <source>
        <dbReference type="ARBA" id="ARBA00022448"/>
    </source>
</evidence>
<dbReference type="Gene3D" id="1.20.58.340">
    <property type="entry name" value="Magnesium transport protein CorA, transmembrane region"/>
    <property type="match status" value="2"/>
</dbReference>
<comment type="function">
    <text evidence="11">Mediates influx of magnesium ions. Alternates between open and closed states. Activated by low cytoplasmic Mg(2+) levels. Inactive when cytoplasmic Mg(2+) levels are high.</text>
</comment>
<organism evidence="13 14">
    <name type="scientific">[Clostridium] fimetarium</name>
    <dbReference type="NCBI Taxonomy" id="99656"/>
    <lineage>
        <taxon>Bacteria</taxon>
        <taxon>Bacillati</taxon>
        <taxon>Bacillota</taxon>
        <taxon>Clostridia</taxon>
        <taxon>Lachnospirales</taxon>
        <taxon>Lachnospiraceae</taxon>
    </lineage>
</organism>
<dbReference type="EMBL" id="FOJI01000018">
    <property type="protein sequence ID" value="SEW41731.1"/>
    <property type="molecule type" value="Genomic_DNA"/>
</dbReference>
<dbReference type="PANTHER" id="PTHR46494">
    <property type="entry name" value="CORA FAMILY METAL ION TRANSPORTER (EUROFUNG)"/>
    <property type="match status" value="1"/>
</dbReference>
<dbReference type="PANTHER" id="PTHR46494:SF1">
    <property type="entry name" value="CORA FAMILY METAL ION TRANSPORTER (EUROFUNG)"/>
    <property type="match status" value="1"/>
</dbReference>
<evidence type="ECO:0000256" key="8">
    <source>
        <dbReference type="ARBA" id="ARBA00023065"/>
    </source>
</evidence>
<dbReference type="GO" id="GO:0000287">
    <property type="term" value="F:magnesium ion binding"/>
    <property type="evidence" value="ECO:0007669"/>
    <property type="project" value="TreeGrafter"/>
</dbReference>
<evidence type="ECO:0000256" key="7">
    <source>
        <dbReference type="ARBA" id="ARBA00022989"/>
    </source>
</evidence>
<evidence type="ECO:0000313" key="14">
    <source>
        <dbReference type="Proteomes" id="UP000199701"/>
    </source>
</evidence>
<dbReference type="OrthoDB" id="9803416at2"/>
<dbReference type="Pfam" id="PF01544">
    <property type="entry name" value="CorA"/>
    <property type="match status" value="1"/>
</dbReference>
<evidence type="ECO:0000256" key="4">
    <source>
        <dbReference type="ARBA" id="ARBA00022475"/>
    </source>
</evidence>
<dbReference type="CDD" id="cd12826">
    <property type="entry name" value="EcCorA_ZntB-like_u1"/>
    <property type="match status" value="1"/>
</dbReference>
<dbReference type="Proteomes" id="UP000199701">
    <property type="component" value="Unassembled WGS sequence"/>
</dbReference>
<feature type="transmembrane region" description="Helical" evidence="12">
    <location>
        <begin position="277"/>
        <end position="297"/>
    </location>
</feature>
<dbReference type="RefSeq" id="WP_092456800.1">
    <property type="nucleotide sequence ID" value="NZ_FOJI01000018.1"/>
</dbReference>
<name>A0A1I0RMN3_9FIRM</name>